<dbReference type="Proteomes" id="UP001597497">
    <property type="component" value="Unassembled WGS sequence"/>
</dbReference>
<dbReference type="InterPro" id="IPR002509">
    <property type="entry name" value="NODB_dom"/>
</dbReference>
<dbReference type="InterPro" id="IPR011330">
    <property type="entry name" value="Glyco_hydro/deAcase_b/a-brl"/>
</dbReference>
<organism evidence="6 7">
    <name type="scientific">Marinicrinis sediminis</name>
    <dbReference type="NCBI Taxonomy" id="1652465"/>
    <lineage>
        <taxon>Bacteria</taxon>
        <taxon>Bacillati</taxon>
        <taxon>Bacillota</taxon>
        <taxon>Bacilli</taxon>
        <taxon>Bacillales</taxon>
        <taxon>Paenibacillaceae</taxon>
    </lineage>
</organism>
<evidence type="ECO:0000256" key="3">
    <source>
        <dbReference type="SAM" id="MobiDB-lite"/>
    </source>
</evidence>
<dbReference type="InterPro" id="IPR050248">
    <property type="entry name" value="Polysacc_deacetylase_ArnD"/>
</dbReference>
<keyword evidence="7" id="KW-1185">Reference proteome</keyword>
<keyword evidence="4" id="KW-0732">Signal</keyword>
<keyword evidence="2 6" id="KW-0378">Hydrolase</keyword>
<evidence type="ECO:0000256" key="1">
    <source>
        <dbReference type="ARBA" id="ARBA00022723"/>
    </source>
</evidence>
<dbReference type="Gene3D" id="3.20.20.370">
    <property type="entry name" value="Glycoside hydrolase/deacetylase"/>
    <property type="match status" value="1"/>
</dbReference>
<accession>A0ABW5RCX8</accession>
<comment type="caution">
    <text evidence="6">The sequence shown here is derived from an EMBL/GenBank/DDBJ whole genome shotgun (WGS) entry which is preliminary data.</text>
</comment>
<dbReference type="PANTHER" id="PTHR10587">
    <property type="entry name" value="GLYCOSYL TRANSFERASE-RELATED"/>
    <property type="match status" value="1"/>
</dbReference>
<dbReference type="PANTHER" id="PTHR10587:SF133">
    <property type="entry name" value="CHITIN DEACETYLASE 1-RELATED"/>
    <property type="match status" value="1"/>
</dbReference>
<dbReference type="RefSeq" id="WP_379930424.1">
    <property type="nucleotide sequence ID" value="NZ_JBHUMM010000043.1"/>
</dbReference>
<gene>
    <name evidence="6" type="ORF">ACFSUC_14940</name>
</gene>
<keyword evidence="1" id="KW-0479">Metal-binding</keyword>
<feature type="signal peptide" evidence="4">
    <location>
        <begin position="1"/>
        <end position="28"/>
    </location>
</feature>
<dbReference type="SUPFAM" id="SSF88713">
    <property type="entry name" value="Glycoside hydrolase/deacetylase"/>
    <property type="match status" value="1"/>
</dbReference>
<dbReference type="GO" id="GO:0016787">
    <property type="term" value="F:hydrolase activity"/>
    <property type="evidence" value="ECO:0007669"/>
    <property type="project" value="UniProtKB-KW"/>
</dbReference>
<feature type="compositionally biased region" description="Basic and acidic residues" evidence="3">
    <location>
        <begin position="76"/>
        <end position="88"/>
    </location>
</feature>
<feature type="region of interest" description="Disordered" evidence="3">
    <location>
        <begin position="27"/>
        <end position="90"/>
    </location>
</feature>
<dbReference type="Pfam" id="PF01522">
    <property type="entry name" value="Polysacc_deac_1"/>
    <property type="match status" value="1"/>
</dbReference>
<proteinExistence type="predicted"/>
<evidence type="ECO:0000256" key="2">
    <source>
        <dbReference type="ARBA" id="ARBA00022801"/>
    </source>
</evidence>
<protein>
    <submittedName>
        <fullName evidence="6">Polysaccharide deacetylase family protein</fullName>
        <ecNumber evidence="6">3.-.-.-</ecNumber>
    </submittedName>
</protein>
<dbReference type="PROSITE" id="PS51677">
    <property type="entry name" value="NODB"/>
    <property type="match status" value="1"/>
</dbReference>
<feature type="chain" id="PRO_5046323136" evidence="4">
    <location>
        <begin position="29"/>
        <end position="309"/>
    </location>
</feature>
<dbReference type="PROSITE" id="PS51257">
    <property type="entry name" value="PROKAR_LIPOPROTEIN"/>
    <property type="match status" value="1"/>
</dbReference>
<name>A0ABW5RCX8_9BACL</name>
<evidence type="ECO:0000259" key="5">
    <source>
        <dbReference type="PROSITE" id="PS51677"/>
    </source>
</evidence>
<evidence type="ECO:0000256" key="4">
    <source>
        <dbReference type="SAM" id="SignalP"/>
    </source>
</evidence>
<dbReference type="CDD" id="cd10917">
    <property type="entry name" value="CE4_NodB_like_6s_7s"/>
    <property type="match status" value="1"/>
</dbReference>
<reference evidence="7" key="1">
    <citation type="journal article" date="2019" name="Int. J. Syst. Evol. Microbiol.">
        <title>The Global Catalogue of Microorganisms (GCM) 10K type strain sequencing project: providing services to taxonomists for standard genome sequencing and annotation.</title>
        <authorList>
            <consortium name="The Broad Institute Genomics Platform"/>
            <consortium name="The Broad Institute Genome Sequencing Center for Infectious Disease"/>
            <person name="Wu L."/>
            <person name="Ma J."/>
        </authorList>
    </citation>
    <scope>NUCLEOTIDE SEQUENCE [LARGE SCALE GENOMIC DNA]</scope>
    <source>
        <strain evidence="7">KCTC 33676</strain>
    </source>
</reference>
<evidence type="ECO:0000313" key="7">
    <source>
        <dbReference type="Proteomes" id="UP001597497"/>
    </source>
</evidence>
<sequence length="309" mass="34540">MTKPNRFLLQFVILTALLLAAGCANQNAADPADLPANESTPTENAEDTSVNNDQQADNEQPADPTSDAQSDDADADPDKDTEADHEVVEPAPVKKMYYVNGIYDIKPMDDQTDGKVVLLTFDDGPKEQEMITSMLETLDKHEAKAIFFVNGFRVEQNPDLLKQLHEAGHAIGNHAWDHINLSKEDQATIYQQIEDVQTIVKDVTGEAPQFFRAPHGAKNEIVLQKVREEQMGYMNWSNGSLDWDRNHQTAPAVIQNVMEQLRSGSNILMHELPWTVEALDELLQQIKAEGYSFVDPFAIDPLYEQPDPA</sequence>
<feature type="compositionally biased region" description="Polar residues" evidence="3">
    <location>
        <begin position="37"/>
        <end position="58"/>
    </location>
</feature>
<evidence type="ECO:0000313" key="6">
    <source>
        <dbReference type="EMBL" id="MFD2672863.1"/>
    </source>
</evidence>
<dbReference type="EC" id="3.-.-.-" evidence="6"/>
<dbReference type="EMBL" id="JBHUMM010000043">
    <property type="protein sequence ID" value="MFD2672863.1"/>
    <property type="molecule type" value="Genomic_DNA"/>
</dbReference>
<feature type="domain" description="NodB homology" evidence="5">
    <location>
        <begin position="115"/>
        <end position="294"/>
    </location>
</feature>